<keyword evidence="3" id="KW-1185">Reference proteome</keyword>
<evidence type="ECO:0000256" key="1">
    <source>
        <dbReference type="SAM" id="Phobius"/>
    </source>
</evidence>
<reference evidence="2 3" key="1">
    <citation type="submission" date="2019-04" db="EMBL/GenBank/DDBJ databases">
        <title>Pedobacter sp. RP-3-15 sp. nov., isolated from Arctic soil.</title>
        <authorList>
            <person name="Dahal R.H."/>
            <person name="Kim D.-U."/>
        </authorList>
    </citation>
    <scope>NUCLEOTIDE SEQUENCE [LARGE SCALE GENOMIC DNA]</scope>
    <source>
        <strain evidence="2 3">RP-3-15</strain>
    </source>
</reference>
<keyword evidence="1" id="KW-0472">Membrane</keyword>
<feature type="transmembrane region" description="Helical" evidence="1">
    <location>
        <begin position="9"/>
        <end position="29"/>
    </location>
</feature>
<comment type="caution">
    <text evidence="2">The sequence shown here is derived from an EMBL/GenBank/DDBJ whole genome shotgun (WGS) entry which is preliminary data.</text>
</comment>
<dbReference type="Proteomes" id="UP000307244">
    <property type="component" value="Unassembled WGS sequence"/>
</dbReference>
<dbReference type="AlphaFoldDB" id="A0A4U1CMI8"/>
<name>A0A4U1CMI8_9SPHI</name>
<accession>A0A4U1CMI8</accession>
<organism evidence="2 3">
    <name type="scientific">Pedobacter frigoris</name>
    <dbReference type="NCBI Taxonomy" id="2571272"/>
    <lineage>
        <taxon>Bacteria</taxon>
        <taxon>Pseudomonadati</taxon>
        <taxon>Bacteroidota</taxon>
        <taxon>Sphingobacteriia</taxon>
        <taxon>Sphingobacteriales</taxon>
        <taxon>Sphingobacteriaceae</taxon>
        <taxon>Pedobacter</taxon>
    </lineage>
</organism>
<dbReference type="EMBL" id="SWBQ01000001">
    <property type="protein sequence ID" value="TKC09081.1"/>
    <property type="molecule type" value="Genomic_DNA"/>
</dbReference>
<evidence type="ECO:0000313" key="3">
    <source>
        <dbReference type="Proteomes" id="UP000307244"/>
    </source>
</evidence>
<evidence type="ECO:0000313" key="2">
    <source>
        <dbReference type="EMBL" id="TKC09081.1"/>
    </source>
</evidence>
<sequence>MQPVKNKKLTYLLICAVAAVWGIIIYRVLFNESDDDYQPNFAAVKTVHEPYDQYVAKKDTFRLVLNYRDPFVGGAYVDPEPVQAVGTIAPAVNYNPPPKPPPINWSGIRYSGYVVNPQNKKLVSIIVVNGNERMVTEGEVFEGVKLLKNKRDSILVSWQGKQKYIKQ</sequence>
<evidence type="ECO:0008006" key="4">
    <source>
        <dbReference type="Google" id="ProtNLM"/>
    </source>
</evidence>
<proteinExistence type="predicted"/>
<dbReference type="RefSeq" id="WP_136834496.1">
    <property type="nucleotide sequence ID" value="NZ_SWBQ01000001.1"/>
</dbReference>
<protein>
    <recommendedName>
        <fullName evidence="4">Type II secretion system protein GspC N-terminal domain-containing protein</fullName>
    </recommendedName>
</protein>
<keyword evidence="1" id="KW-0812">Transmembrane</keyword>
<keyword evidence="1" id="KW-1133">Transmembrane helix</keyword>
<gene>
    <name evidence="2" type="ORF">FA047_03015</name>
</gene>
<dbReference type="OrthoDB" id="676730at2"/>